<dbReference type="RefSeq" id="WP_186842176.1">
    <property type="nucleotide sequence ID" value="NZ_WJBC01000009.1"/>
</dbReference>
<keyword evidence="2" id="KW-1185">Reference proteome</keyword>
<sequence>MMHIDHAAFMDGGGDFLLQGLDELPPGDDGVTMGTFRLSCLNQTTIRFRPEALA</sequence>
<dbReference type="Proteomes" id="UP000603234">
    <property type="component" value="Unassembled WGS sequence"/>
</dbReference>
<evidence type="ECO:0000313" key="1">
    <source>
        <dbReference type="EMBL" id="MBC3804287.1"/>
    </source>
</evidence>
<proteinExistence type="predicted"/>
<comment type="caution">
    <text evidence="1">The sequence shown here is derived from an EMBL/GenBank/DDBJ whole genome shotgun (WGS) entry which is preliminary data.</text>
</comment>
<protein>
    <submittedName>
        <fullName evidence="1">Uncharacterized protein</fullName>
    </submittedName>
</protein>
<accession>A0ABR6WUK7</accession>
<gene>
    <name evidence="1" type="ORF">GH808_07555</name>
</gene>
<reference evidence="1 2" key="1">
    <citation type="journal article" date="2020" name="mSystems">
        <title>Defining Genomic and Predicted Metabolic Features of the Acetobacterium Genus.</title>
        <authorList>
            <person name="Ross D.E."/>
            <person name="Marshall C.W."/>
            <person name="Gulliver D."/>
            <person name="May H.D."/>
            <person name="Norman R.S."/>
        </authorList>
    </citation>
    <scope>NUCLEOTIDE SEQUENCE [LARGE SCALE GENOMIC DNA]</scope>
    <source>
        <strain evidence="1 2">DSM 8238</strain>
    </source>
</reference>
<dbReference type="EMBL" id="WJBC01000009">
    <property type="protein sequence ID" value="MBC3804287.1"/>
    <property type="molecule type" value="Genomic_DNA"/>
</dbReference>
<organism evidence="1 2">
    <name type="scientific">Acetobacterium fimetarium</name>
    <dbReference type="NCBI Taxonomy" id="52691"/>
    <lineage>
        <taxon>Bacteria</taxon>
        <taxon>Bacillati</taxon>
        <taxon>Bacillota</taxon>
        <taxon>Clostridia</taxon>
        <taxon>Eubacteriales</taxon>
        <taxon>Eubacteriaceae</taxon>
        <taxon>Acetobacterium</taxon>
    </lineage>
</organism>
<name>A0ABR6WUK7_9FIRM</name>
<evidence type="ECO:0000313" key="2">
    <source>
        <dbReference type="Proteomes" id="UP000603234"/>
    </source>
</evidence>